<dbReference type="InterPro" id="IPR010662">
    <property type="entry name" value="RBBP9/YdeN"/>
</dbReference>
<proteinExistence type="predicted"/>
<organism evidence="1 2">
    <name type="scientific">Jatrophihabitans cynanchi</name>
    <dbReference type="NCBI Taxonomy" id="2944128"/>
    <lineage>
        <taxon>Bacteria</taxon>
        <taxon>Bacillati</taxon>
        <taxon>Actinomycetota</taxon>
        <taxon>Actinomycetes</taxon>
        <taxon>Jatrophihabitantales</taxon>
        <taxon>Jatrophihabitantaceae</taxon>
        <taxon>Jatrophihabitans</taxon>
    </lineage>
</organism>
<name>A0ABY7K6D9_9ACTN</name>
<reference evidence="1" key="1">
    <citation type="submission" date="2022-05" db="EMBL/GenBank/DDBJ databases">
        <title>Jatrophihabitans sp. SB3-54 whole genome sequence.</title>
        <authorList>
            <person name="Suh M.K."/>
            <person name="Eom M.K."/>
            <person name="Kim J.S."/>
            <person name="Kim H.S."/>
            <person name="Do H.E."/>
            <person name="Shin Y.K."/>
            <person name="Lee J.-S."/>
        </authorList>
    </citation>
    <scope>NUCLEOTIDE SEQUENCE</scope>
    <source>
        <strain evidence="1">SB3-54</strain>
    </source>
</reference>
<accession>A0ABY7K6D9</accession>
<gene>
    <name evidence="1" type="ORF">M6B22_08715</name>
</gene>
<protein>
    <submittedName>
        <fullName evidence="1">Alpha/beta hydrolase</fullName>
    </submittedName>
</protein>
<evidence type="ECO:0000313" key="2">
    <source>
        <dbReference type="Proteomes" id="UP001164693"/>
    </source>
</evidence>
<sequence length="196" mass="20887">MPPRRPLRSVPVVIVHGWRGSEPKHWQSWLAAQLLDAGREVRYPDLPDVETPSLDAWLSALDATLAGLPEEGFDVVAHSLGAVLWLHHVAADSDAPRPARVALVAPPSPATRIPEIVGFFPPPLDIDLVRHAGGGTVLVGGEGDPYTPEGIGAAYGLPLKIATTVIPGGAHLNVDTGYGPWPAVLSWCNRDNLAFY</sequence>
<keyword evidence="1" id="KW-0378">Hydrolase</keyword>
<keyword evidence="2" id="KW-1185">Reference proteome</keyword>
<dbReference type="Pfam" id="PF06821">
    <property type="entry name" value="Ser_hydrolase"/>
    <property type="match status" value="1"/>
</dbReference>
<evidence type="ECO:0000313" key="1">
    <source>
        <dbReference type="EMBL" id="WAX58831.1"/>
    </source>
</evidence>
<dbReference type="EMBL" id="CP097463">
    <property type="protein sequence ID" value="WAX58831.1"/>
    <property type="molecule type" value="Genomic_DNA"/>
</dbReference>
<dbReference type="SUPFAM" id="SSF53474">
    <property type="entry name" value="alpha/beta-Hydrolases"/>
    <property type="match status" value="1"/>
</dbReference>
<dbReference type="Proteomes" id="UP001164693">
    <property type="component" value="Chromosome"/>
</dbReference>
<dbReference type="InterPro" id="IPR029058">
    <property type="entry name" value="AB_hydrolase_fold"/>
</dbReference>
<dbReference type="Gene3D" id="3.40.50.1820">
    <property type="entry name" value="alpha/beta hydrolase"/>
    <property type="match status" value="1"/>
</dbReference>
<dbReference type="GO" id="GO:0016787">
    <property type="term" value="F:hydrolase activity"/>
    <property type="evidence" value="ECO:0007669"/>
    <property type="project" value="UniProtKB-KW"/>
</dbReference>
<dbReference type="RefSeq" id="WP_269445374.1">
    <property type="nucleotide sequence ID" value="NZ_CP097463.1"/>
</dbReference>